<feature type="transmembrane region" description="Helical" evidence="13">
    <location>
        <begin position="80"/>
        <end position="102"/>
    </location>
</feature>
<feature type="transmembrane region" description="Helical" evidence="13">
    <location>
        <begin position="114"/>
        <end position="134"/>
    </location>
</feature>
<feature type="transmembrane region" description="Helical" evidence="13">
    <location>
        <begin position="16"/>
        <end position="33"/>
    </location>
</feature>
<keyword evidence="12" id="KW-0753">Steroid metabolism</keyword>
<gene>
    <name evidence="14" type="primary">ERG28</name>
    <name evidence="14" type="ORF">HK105_201309</name>
</gene>
<sequence length="137" mass="15186">MTAAASWFPSGALERTLLVVGSLAIYNGIQGFVPQMRVTSRIYARQPGQVTPLMSRMMSTWTITSAIVRLYAAYNIHNEAVYQMCMWTFVLALGSFFSEVFVYRTAPISSPGVFPALIISTSLLTWMATSYSTYITA</sequence>
<reference evidence="14 15" key="1">
    <citation type="submission" date="2023-09" db="EMBL/GenBank/DDBJ databases">
        <title>Pangenome analysis of Batrachochytrium dendrobatidis and related Chytrids.</title>
        <authorList>
            <person name="Yacoub M.N."/>
            <person name="Stajich J.E."/>
            <person name="James T.Y."/>
        </authorList>
    </citation>
    <scope>NUCLEOTIDE SEQUENCE [LARGE SCALE GENOMIC DNA]</scope>
    <source>
        <strain evidence="14 15">JEL0888</strain>
    </source>
</reference>
<keyword evidence="5" id="KW-0256">Endoplasmic reticulum</keyword>
<evidence type="ECO:0000256" key="12">
    <source>
        <dbReference type="ARBA" id="ARBA00023221"/>
    </source>
</evidence>
<comment type="similarity">
    <text evidence="2">Belongs to the ERG28 family.</text>
</comment>
<keyword evidence="6" id="KW-0752">Steroid biosynthesis</keyword>
<keyword evidence="15" id="KW-1185">Reference proteome</keyword>
<evidence type="ECO:0000313" key="15">
    <source>
        <dbReference type="Proteomes" id="UP001527925"/>
    </source>
</evidence>
<evidence type="ECO:0000256" key="7">
    <source>
        <dbReference type="ARBA" id="ARBA00022989"/>
    </source>
</evidence>
<keyword evidence="8" id="KW-0756">Sterol biosynthesis</keyword>
<dbReference type="Pfam" id="PF03694">
    <property type="entry name" value="Erg28"/>
    <property type="match status" value="1"/>
</dbReference>
<protein>
    <submittedName>
        <fullName evidence="14">Ergosterol biosynthesis protein</fullName>
    </submittedName>
</protein>
<evidence type="ECO:0000256" key="9">
    <source>
        <dbReference type="ARBA" id="ARBA00023098"/>
    </source>
</evidence>
<organism evidence="14 15">
    <name type="scientific">Polyrhizophydium stewartii</name>
    <dbReference type="NCBI Taxonomy" id="2732419"/>
    <lineage>
        <taxon>Eukaryota</taxon>
        <taxon>Fungi</taxon>
        <taxon>Fungi incertae sedis</taxon>
        <taxon>Chytridiomycota</taxon>
        <taxon>Chytridiomycota incertae sedis</taxon>
        <taxon>Chytridiomycetes</taxon>
        <taxon>Rhizophydiales</taxon>
        <taxon>Rhizophydiales incertae sedis</taxon>
        <taxon>Polyrhizophydium</taxon>
    </lineage>
</organism>
<evidence type="ECO:0000256" key="4">
    <source>
        <dbReference type="ARBA" id="ARBA00022692"/>
    </source>
</evidence>
<evidence type="ECO:0000256" key="8">
    <source>
        <dbReference type="ARBA" id="ARBA00023011"/>
    </source>
</evidence>
<comment type="subcellular location">
    <subcellularLocation>
        <location evidence="1">Endoplasmic reticulum membrane</location>
        <topology evidence="1">Multi-pass membrane protein</topology>
    </subcellularLocation>
</comment>
<evidence type="ECO:0000256" key="1">
    <source>
        <dbReference type="ARBA" id="ARBA00004477"/>
    </source>
</evidence>
<evidence type="ECO:0000256" key="6">
    <source>
        <dbReference type="ARBA" id="ARBA00022955"/>
    </source>
</evidence>
<dbReference type="InterPro" id="IPR005352">
    <property type="entry name" value="Erg28"/>
</dbReference>
<keyword evidence="11" id="KW-1207">Sterol metabolism</keyword>
<keyword evidence="4 13" id="KW-0812">Transmembrane</keyword>
<accession>A0ABR4NHU9</accession>
<name>A0ABR4NHU9_9FUNG</name>
<keyword evidence="7 13" id="KW-1133">Transmembrane helix</keyword>
<keyword evidence="9" id="KW-0443">Lipid metabolism</keyword>
<dbReference type="PANTHER" id="PTHR15451">
    <property type="entry name" value="ERGOSTEROL BIOSYNTHETIC PROTEIN 28-RELATED"/>
    <property type="match status" value="1"/>
</dbReference>
<proteinExistence type="inferred from homology"/>
<evidence type="ECO:0000256" key="11">
    <source>
        <dbReference type="ARBA" id="ARBA00023166"/>
    </source>
</evidence>
<comment type="caution">
    <text evidence="14">The sequence shown here is derived from an EMBL/GenBank/DDBJ whole genome shotgun (WGS) entry which is preliminary data.</text>
</comment>
<evidence type="ECO:0000313" key="14">
    <source>
        <dbReference type="EMBL" id="KAL2919039.1"/>
    </source>
</evidence>
<evidence type="ECO:0000256" key="2">
    <source>
        <dbReference type="ARBA" id="ARBA00005377"/>
    </source>
</evidence>
<dbReference type="PANTHER" id="PTHR15451:SF19">
    <property type="entry name" value="ERGOSTEROL BIOSYNTHETIC PROTEIN 28 HOMOLOG"/>
    <property type="match status" value="1"/>
</dbReference>
<keyword evidence="3" id="KW-0444">Lipid biosynthesis</keyword>
<evidence type="ECO:0000256" key="13">
    <source>
        <dbReference type="SAM" id="Phobius"/>
    </source>
</evidence>
<dbReference type="Proteomes" id="UP001527925">
    <property type="component" value="Unassembled WGS sequence"/>
</dbReference>
<evidence type="ECO:0000256" key="10">
    <source>
        <dbReference type="ARBA" id="ARBA00023136"/>
    </source>
</evidence>
<evidence type="ECO:0000256" key="3">
    <source>
        <dbReference type="ARBA" id="ARBA00022516"/>
    </source>
</evidence>
<keyword evidence="10 13" id="KW-0472">Membrane</keyword>
<evidence type="ECO:0000256" key="5">
    <source>
        <dbReference type="ARBA" id="ARBA00022824"/>
    </source>
</evidence>
<dbReference type="EMBL" id="JADGIZ020000004">
    <property type="protein sequence ID" value="KAL2919039.1"/>
    <property type="molecule type" value="Genomic_DNA"/>
</dbReference>